<evidence type="ECO:0000256" key="2">
    <source>
        <dbReference type="ARBA" id="ARBA00022448"/>
    </source>
</evidence>
<dbReference type="STRING" id="2074.BG845_05809"/>
<accession>A0A1Y2MKP1</accession>
<evidence type="ECO:0000256" key="1">
    <source>
        <dbReference type="ARBA" id="ARBA00004651"/>
    </source>
</evidence>
<dbReference type="GO" id="GO:0005886">
    <property type="term" value="C:plasma membrane"/>
    <property type="evidence" value="ECO:0007669"/>
    <property type="project" value="UniProtKB-SubCell"/>
</dbReference>
<dbReference type="PANTHER" id="PTHR43528:SF1">
    <property type="entry name" value="ALPHA-KETOGLUTARATE PERMEASE"/>
    <property type="match status" value="1"/>
</dbReference>
<dbReference type="PROSITE" id="PS00216">
    <property type="entry name" value="SUGAR_TRANSPORT_1"/>
    <property type="match status" value="1"/>
</dbReference>
<comment type="subcellular location">
    <subcellularLocation>
        <location evidence="1">Cell membrane</location>
        <topology evidence="1">Multi-pass membrane protein</topology>
    </subcellularLocation>
</comment>
<evidence type="ECO:0000256" key="7">
    <source>
        <dbReference type="ARBA" id="ARBA00023136"/>
    </source>
</evidence>
<dbReference type="Pfam" id="PF00083">
    <property type="entry name" value="Sugar_tr"/>
    <property type="match status" value="1"/>
</dbReference>
<dbReference type="SUPFAM" id="SSF103473">
    <property type="entry name" value="MFS general substrate transporter"/>
    <property type="match status" value="1"/>
</dbReference>
<dbReference type="GO" id="GO:0015293">
    <property type="term" value="F:symporter activity"/>
    <property type="evidence" value="ECO:0007669"/>
    <property type="project" value="UniProtKB-KW"/>
</dbReference>
<keyword evidence="3" id="KW-1003">Cell membrane</keyword>
<proteinExistence type="predicted"/>
<dbReference type="OrthoDB" id="3283589at2"/>
<dbReference type="Gene3D" id="1.20.1250.20">
    <property type="entry name" value="MFS general substrate transporter like domains"/>
    <property type="match status" value="1"/>
</dbReference>
<dbReference type="EMBL" id="MIGB01000046">
    <property type="protein sequence ID" value="OSY35846.1"/>
    <property type="molecule type" value="Genomic_DNA"/>
</dbReference>
<sequence>MHSRWGLLALPCAGWLSDRIGRRPVVLIFGVSAAVLSWPLFDLATSGSVWGFWLAMSTALVVFAFLGSVYPAVLAEYFPTGVRASGIVLPYSLAAVVFAGTAPYLQQWLHVAGWDQAFVAYVAVMSLLAVVVLYSAPETKGKDLHR</sequence>
<protein>
    <submittedName>
        <fullName evidence="10">Alpha-ketoglutarate permease</fullName>
    </submittedName>
</protein>
<evidence type="ECO:0000256" key="6">
    <source>
        <dbReference type="ARBA" id="ARBA00022989"/>
    </source>
</evidence>
<reference evidence="10 11" key="1">
    <citation type="submission" date="2016-09" db="EMBL/GenBank/DDBJ databases">
        <title>Pseudonocardia autotrophica DSM535, a candidate organism with high potential of specific P450 cytochromes.</title>
        <authorList>
            <person name="Grumaz C."/>
            <person name="Vainshtein Y."/>
            <person name="Kirstahler P."/>
            <person name="Sohn K."/>
        </authorList>
    </citation>
    <scope>NUCLEOTIDE SEQUENCE [LARGE SCALE GENOMIC DNA]</scope>
    <source>
        <strain evidence="10 11">DSM 535</strain>
    </source>
</reference>
<dbReference type="InterPro" id="IPR005828">
    <property type="entry name" value="MFS_sugar_transport-like"/>
</dbReference>
<dbReference type="PANTHER" id="PTHR43528">
    <property type="entry name" value="ALPHA-KETOGLUTARATE PERMEASE"/>
    <property type="match status" value="1"/>
</dbReference>
<keyword evidence="5" id="KW-0769">Symport</keyword>
<evidence type="ECO:0000256" key="4">
    <source>
        <dbReference type="ARBA" id="ARBA00022692"/>
    </source>
</evidence>
<feature type="transmembrane region" description="Helical" evidence="8">
    <location>
        <begin position="87"/>
        <end position="106"/>
    </location>
</feature>
<evidence type="ECO:0000313" key="11">
    <source>
        <dbReference type="Proteomes" id="UP000194360"/>
    </source>
</evidence>
<evidence type="ECO:0000259" key="9">
    <source>
        <dbReference type="PROSITE" id="PS50850"/>
    </source>
</evidence>
<evidence type="ECO:0000313" key="10">
    <source>
        <dbReference type="EMBL" id="OSY35846.1"/>
    </source>
</evidence>
<evidence type="ECO:0000256" key="5">
    <source>
        <dbReference type="ARBA" id="ARBA00022847"/>
    </source>
</evidence>
<dbReference type="PROSITE" id="PS50850">
    <property type="entry name" value="MFS"/>
    <property type="match status" value="1"/>
</dbReference>
<evidence type="ECO:0000256" key="3">
    <source>
        <dbReference type="ARBA" id="ARBA00022475"/>
    </source>
</evidence>
<dbReference type="RefSeq" id="WP_158092316.1">
    <property type="nucleotide sequence ID" value="NZ_AP018920.1"/>
</dbReference>
<comment type="caution">
    <text evidence="10">The sequence shown here is derived from an EMBL/GenBank/DDBJ whole genome shotgun (WGS) entry which is preliminary data.</text>
</comment>
<dbReference type="AlphaFoldDB" id="A0A1Y2MKP1"/>
<feature type="transmembrane region" description="Helical" evidence="8">
    <location>
        <begin position="118"/>
        <end position="136"/>
    </location>
</feature>
<dbReference type="Proteomes" id="UP000194360">
    <property type="component" value="Unassembled WGS sequence"/>
</dbReference>
<evidence type="ECO:0000256" key="8">
    <source>
        <dbReference type="SAM" id="Phobius"/>
    </source>
</evidence>
<name>A0A1Y2MKP1_PSEAH</name>
<keyword evidence="11" id="KW-1185">Reference proteome</keyword>
<keyword evidence="4 8" id="KW-0812">Transmembrane</keyword>
<feature type="transmembrane region" description="Helical" evidence="8">
    <location>
        <begin position="53"/>
        <end position="75"/>
    </location>
</feature>
<dbReference type="InterPro" id="IPR020846">
    <property type="entry name" value="MFS_dom"/>
</dbReference>
<dbReference type="InterPro" id="IPR005829">
    <property type="entry name" value="Sugar_transporter_CS"/>
</dbReference>
<organism evidence="10 11">
    <name type="scientific">Pseudonocardia autotrophica</name>
    <name type="common">Amycolata autotrophica</name>
    <name type="synonym">Nocardia autotrophica</name>
    <dbReference type="NCBI Taxonomy" id="2074"/>
    <lineage>
        <taxon>Bacteria</taxon>
        <taxon>Bacillati</taxon>
        <taxon>Actinomycetota</taxon>
        <taxon>Actinomycetes</taxon>
        <taxon>Pseudonocardiales</taxon>
        <taxon>Pseudonocardiaceae</taxon>
        <taxon>Pseudonocardia</taxon>
    </lineage>
</organism>
<feature type="transmembrane region" description="Helical" evidence="8">
    <location>
        <begin position="25"/>
        <end position="41"/>
    </location>
</feature>
<gene>
    <name evidence="10" type="primary">kgtP_2</name>
    <name evidence="10" type="ORF">BG845_05809</name>
</gene>
<keyword evidence="2" id="KW-0813">Transport</keyword>
<feature type="domain" description="Major facilitator superfamily (MFS) profile" evidence="9">
    <location>
        <begin position="1"/>
        <end position="146"/>
    </location>
</feature>
<keyword evidence="7 8" id="KW-0472">Membrane</keyword>
<keyword evidence="6 8" id="KW-1133">Transmembrane helix</keyword>
<dbReference type="InterPro" id="IPR036259">
    <property type="entry name" value="MFS_trans_sf"/>
</dbReference>
<dbReference type="InterPro" id="IPR051084">
    <property type="entry name" value="H+-coupled_symporters"/>
</dbReference>